<evidence type="ECO:0000313" key="5">
    <source>
        <dbReference type="Proteomes" id="UP000244755"/>
    </source>
</evidence>
<protein>
    <submittedName>
        <fullName evidence="4">Adenylate/guanylate cyclase domain-containing protein</fullName>
    </submittedName>
</protein>
<feature type="region of interest" description="Disordered" evidence="1">
    <location>
        <begin position="1"/>
        <end position="37"/>
    </location>
</feature>
<dbReference type="EMBL" id="CP028843">
    <property type="protein sequence ID" value="AWB22840.1"/>
    <property type="molecule type" value="Genomic_DNA"/>
</dbReference>
<feature type="transmembrane region" description="Helical" evidence="2">
    <location>
        <begin position="85"/>
        <end position="105"/>
    </location>
</feature>
<dbReference type="GO" id="GO:0009190">
    <property type="term" value="P:cyclic nucleotide biosynthetic process"/>
    <property type="evidence" value="ECO:0007669"/>
    <property type="project" value="InterPro"/>
</dbReference>
<reference evidence="4 5" key="1">
    <citation type="submission" date="2018-04" db="EMBL/GenBank/DDBJ databases">
        <title>Methylobacterium sp. PR1016A genome.</title>
        <authorList>
            <person name="Park W."/>
        </authorList>
    </citation>
    <scope>NUCLEOTIDE SEQUENCE [LARGE SCALE GENOMIC DNA]</scope>
    <source>
        <strain evidence="4 5">PR1016A</strain>
    </source>
</reference>
<sequence>MAVELPQRRGPDPEPRRPQETTTVPAAGPVDRSSSGEAAQAGFPARLADFWRTAGLPIPQHAWFWIGILLLSAGAGLLYDALFQNGIPLVAAIHGIFIGACALLMERGTLLPRLQARLRRLPTFLYVPIAELAYVGMITLGHATGGVIVWGTGLSPEPFAVAVVPSLRVLVYALAVSALLVFVVRMRDLIGAEVFVNLLVGRYHRPVEEERIFLFVDVVGSTAYAETHGALKTQAFLGAVFATLAEPVRRCQGSTDDFIGDMAMITWPMARGLQGARCVACVLAIQESLTRDAAAWQERFGAVPRIRAALHGGPVVTAEVGVDRHKIAYFGDAVNVTARLEALCRTLDAPVLISGDLLAKLPRLPDGVRARPLGEHAVRGRDQVLAVAALEHAPRAGRAAA</sequence>
<feature type="transmembrane region" description="Helical" evidence="2">
    <location>
        <begin position="125"/>
        <end position="153"/>
    </location>
</feature>
<name>A0A2R4WMS7_9HYPH</name>
<dbReference type="OrthoDB" id="9768499at2"/>
<dbReference type="InterPro" id="IPR029787">
    <property type="entry name" value="Nucleotide_cyclase"/>
</dbReference>
<feature type="transmembrane region" description="Helical" evidence="2">
    <location>
        <begin position="62"/>
        <end position="79"/>
    </location>
</feature>
<proteinExistence type="predicted"/>
<dbReference type="GO" id="GO:0004016">
    <property type="term" value="F:adenylate cyclase activity"/>
    <property type="evidence" value="ECO:0007669"/>
    <property type="project" value="UniProtKB-ARBA"/>
</dbReference>
<dbReference type="InterPro" id="IPR050697">
    <property type="entry name" value="Adenylyl/Guanylyl_Cyclase_3/4"/>
</dbReference>
<dbReference type="KEGG" id="mee:DA075_19620"/>
<feature type="compositionally biased region" description="Basic and acidic residues" evidence="1">
    <location>
        <begin position="1"/>
        <end position="19"/>
    </location>
</feature>
<dbReference type="PROSITE" id="PS50125">
    <property type="entry name" value="GUANYLATE_CYCLASE_2"/>
    <property type="match status" value="1"/>
</dbReference>
<accession>A0A2R4WMS7</accession>
<dbReference type="Gene3D" id="3.30.70.1230">
    <property type="entry name" value="Nucleotide cyclase"/>
    <property type="match status" value="1"/>
</dbReference>
<feature type="domain" description="Guanylate cyclase" evidence="3">
    <location>
        <begin position="212"/>
        <end position="341"/>
    </location>
</feature>
<dbReference type="AlphaFoldDB" id="A0A2R4WMS7"/>
<dbReference type="PANTHER" id="PTHR43081:SF1">
    <property type="entry name" value="ADENYLATE CYCLASE, TERMINAL-DIFFERENTIATION SPECIFIC"/>
    <property type="match status" value="1"/>
</dbReference>
<dbReference type="SUPFAM" id="SSF55073">
    <property type="entry name" value="Nucleotide cyclase"/>
    <property type="match status" value="1"/>
</dbReference>
<dbReference type="Proteomes" id="UP000244755">
    <property type="component" value="Chromosome 1"/>
</dbReference>
<keyword evidence="2" id="KW-1133">Transmembrane helix</keyword>
<evidence type="ECO:0000256" key="1">
    <source>
        <dbReference type="SAM" id="MobiDB-lite"/>
    </source>
</evidence>
<evidence type="ECO:0000259" key="3">
    <source>
        <dbReference type="PROSITE" id="PS50125"/>
    </source>
</evidence>
<dbReference type="GO" id="GO:0035556">
    <property type="term" value="P:intracellular signal transduction"/>
    <property type="evidence" value="ECO:0007669"/>
    <property type="project" value="InterPro"/>
</dbReference>
<keyword evidence="2" id="KW-0472">Membrane</keyword>
<evidence type="ECO:0000256" key="2">
    <source>
        <dbReference type="SAM" id="Phobius"/>
    </source>
</evidence>
<dbReference type="CDD" id="cd07302">
    <property type="entry name" value="CHD"/>
    <property type="match status" value="1"/>
</dbReference>
<keyword evidence="2" id="KW-0812">Transmembrane</keyword>
<gene>
    <name evidence="4" type="ORF">DA075_19620</name>
</gene>
<dbReference type="InterPro" id="IPR001054">
    <property type="entry name" value="A/G_cyclase"/>
</dbReference>
<organism evidence="4 5">
    <name type="scientific">Methylobacterium currus</name>
    <dbReference type="NCBI Taxonomy" id="2051553"/>
    <lineage>
        <taxon>Bacteria</taxon>
        <taxon>Pseudomonadati</taxon>
        <taxon>Pseudomonadota</taxon>
        <taxon>Alphaproteobacteria</taxon>
        <taxon>Hyphomicrobiales</taxon>
        <taxon>Methylobacteriaceae</taxon>
        <taxon>Methylobacterium</taxon>
    </lineage>
</organism>
<evidence type="ECO:0000313" key="4">
    <source>
        <dbReference type="EMBL" id="AWB22840.1"/>
    </source>
</evidence>
<keyword evidence="5" id="KW-1185">Reference proteome</keyword>
<feature type="transmembrane region" description="Helical" evidence="2">
    <location>
        <begin position="159"/>
        <end position="184"/>
    </location>
</feature>
<dbReference type="Pfam" id="PF00211">
    <property type="entry name" value="Guanylate_cyc"/>
    <property type="match status" value="1"/>
</dbReference>
<dbReference type="PANTHER" id="PTHR43081">
    <property type="entry name" value="ADENYLATE CYCLASE, TERMINAL-DIFFERENTIATION SPECIFIC-RELATED"/>
    <property type="match status" value="1"/>
</dbReference>